<protein>
    <submittedName>
        <fullName evidence="2">Uncharacterized protein</fullName>
    </submittedName>
</protein>
<evidence type="ECO:0000313" key="2">
    <source>
        <dbReference type="EMBL" id="KAJ1181753.1"/>
    </source>
</evidence>
<evidence type="ECO:0000256" key="1">
    <source>
        <dbReference type="SAM" id="MobiDB-lite"/>
    </source>
</evidence>
<dbReference type="AlphaFoldDB" id="A0AAV7TZ27"/>
<sequence>MTAETSEAEIMAPVEAAQPETVHLPQNICESTQGVAEGRRQSELVRGLAETAECEELGRVQRVPAATENEGARQRAGPGDRRVPEKQ</sequence>
<keyword evidence="3" id="KW-1185">Reference proteome</keyword>
<feature type="compositionally biased region" description="Basic and acidic residues" evidence="1">
    <location>
        <begin position="70"/>
        <end position="87"/>
    </location>
</feature>
<dbReference type="Proteomes" id="UP001066276">
    <property type="component" value="Chromosome 3_2"/>
</dbReference>
<dbReference type="EMBL" id="JANPWB010000006">
    <property type="protein sequence ID" value="KAJ1181753.1"/>
    <property type="molecule type" value="Genomic_DNA"/>
</dbReference>
<feature type="region of interest" description="Disordered" evidence="1">
    <location>
        <begin position="60"/>
        <end position="87"/>
    </location>
</feature>
<comment type="caution">
    <text evidence="2">The sequence shown here is derived from an EMBL/GenBank/DDBJ whole genome shotgun (WGS) entry which is preliminary data.</text>
</comment>
<accession>A0AAV7TZ27</accession>
<evidence type="ECO:0000313" key="3">
    <source>
        <dbReference type="Proteomes" id="UP001066276"/>
    </source>
</evidence>
<proteinExistence type="predicted"/>
<organism evidence="2 3">
    <name type="scientific">Pleurodeles waltl</name>
    <name type="common">Iberian ribbed newt</name>
    <dbReference type="NCBI Taxonomy" id="8319"/>
    <lineage>
        <taxon>Eukaryota</taxon>
        <taxon>Metazoa</taxon>
        <taxon>Chordata</taxon>
        <taxon>Craniata</taxon>
        <taxon>Vertebrata</taxon>
        <taxon>Euteleostomi</taxon>
        <taxon>Amphibia</taxon>
        <taxon>Batrachia</taxon>
        <taxon>Caudata</taxon>
        <taxon>Salamandroidea</taxon>
        <taxon>Salamandridae</taxon>
        <taxon>Pleurodelinae</taxon>
        <taxon>Pleurodeles</taxon>
    </lineage>
</organism>
<gene>
    <name evidence="2" type="ORF">NDU88_006953</name>
</gene>
<name>A0AAV7TZ27_PLEWA</name>
<reference evidence="2" key="1">
    <citation type="journal article" date="2022" name="bioRxiv">
        <title>Sequencing and chromosome-scale assembly of the giantPleurodeles waltlgenome.</title>
        <authorList>
            <person name="Brown T."/>
            <person name="Elewa A."/>
            <person name="Iarovenko S."/>
            <person name="Subramanian E."/>
            <person name="Araus A.J."/>
            <person name="Petzold A."/>
            <person name="Susuki M."/>
            <person name="Suzuki K.-i.T."/>
            <person name="Hayashi T."/>
            <person name="Toyoda A."/>
            <person name="Oliveira C."/>
            <person name="Osipova E."/>
            <person name="Leigh N.D."/>
            <person name="Simon A."/>
            <person name="Yun M.H."/>
        </authorList>
    </citation>
    <scope>NUCLEOTIDE SEQUENCE</scope>
    <source>
        <strain evidence="2">20211129_DDA</strain>
        <tissue evidence="2">Liver</tissue>
    </source>
</reference>